<dbReference type="AlphaFoldDB" id="A0A077QXM3"/>
<proteinExistence type="predicted"/>
<sequence length="102" mass="11263">VDTVFALQNQKTCLLQGIKEKWKNTAAKWKQQDHCLATASDMMEEMSDLDRTIDKVLQADTVAATAALSKPSLQLPSSAGSAWSGIKLNVFTSFLLPQQFNF</sequence>
<accession>A0A077QXM3</accession>
<evidence type="ECO:0000313" key="1">
    <source>
        <dbReference type="EMBL" id="CDI51247.1"/>
    </source>
</evidence>
<organism evidence="1">
    <name type="scientific">Melanopsichium pennsylvanicum 4</name>
    <dbReference type="NCBI Taxonomy" id="1398559"/>
    <lineage>
        <taxon>Eukaryota</taxon>
        <taxon>Fungi</taxon>
        <taxon>Dikarya</taxon>
        <taxon>Basidiomycota</taxon>
        <taxon>Ustilaginomycotina</taxon>
        <taxon>Ustilaginomycetes</taxon>
        <taxon>Ustilaginales</taxon>
        <taxon>Ustilaginaceae</taxon>
        <taxon>Melanopsichium</taxon>
    </lineage>
</organism>
<dbReference type="EMBL" id="HG529495">
    <property type="protein sequence ID" value="CDI51247.1"/>
    <property type="molecule type" value="Genomic_DNA"/>
</dbReference>
<name>A0A077QXM3_9BASI</name>
<feature type="non-terminal residue" evidence="1">
    <location>
        <position position="1"/>
    </location>
</feature>
<reference evidence="1" key="1">
    <citation type="journal article" date="2014" name="Genome Biol. Evol.">
        <title>Gene Loss Rather Than Gene Gain Is Associated with a Host Jump from Monocots to Dicots in the Smut Fungus Melanopsichium pennsylvanicum.</title>
        <authorList>
            <person name="Sharma R."/>
            <person name="Mishra B."/>
            <person name="Runge F."/>
            <person name="Thines M."/>
        </authorList>
    </citation>
    <scope>NUCLEOTIDE SEQUENCE</scope>
    <source>
        <strain evidence="1">4</strain>
    </source>
</reference>
<protein>
    <submittedName>
        <fullName evidence="1">Uncharacterized protein</fullName>
    </submittedName>
</protein>